<dbReference type="OrthoDB" id="6369610at2759"/>
<accession>A0A3R7LVW2</accession>
<evidence type="ECO:0000313" key="2">
    <source>
        <dbReference type="EMBL" id="ROT65891.1"/>
    </source>
</evidence>
<reference evidence="2 3" key="2">
    <citation type="submission" date="2019-01" db="EMBL/GenBank/DDBJ databases">
        <title>The decoding of complex shrimp genome reveals the adaptation for benthos swimmer, frequently molting mechanism and breeding impact on genome.</title>
        <authorList>
            <person name="Sun Y."/>
            <person name="Gao Y."/>
            <person name="Yu Y."/>
        </authorList>
    </citation>
    <scope>NUCLEOTIDE SEQUENCE [LARGE SCALE GENOMIC DNA]</scope>
    <source>
        <tissue evidence="2">Muscle</tissue>
    </source>
</reference>
<protein>
    <submittedName>
        <fullName evidence="2">Uncharacterized protein</fullName>
    </submittedName>
</protein>
<feature type="compositionally biased region" description="Polar residues" evidence="1">
    <location>
        <begin position="14"/>
        <end position="29"/>
    </location>
</feature>
<dbReference type="EMBL" id="QCYY01003018">
    <property type="protein sequence ID" value="ROT65891.1"/>
    <property type="molecule type" value="Genomic_DNA"/>
</dbReference>
<feature type="compositionally biased region" description="Basic and acidic residues" evidence="1">
    <location>
        <begin position="1"/>
        <end position="10"/>
    </location>
</feature>
<feature type="compositionally biased region" description="Pro residues" evidence="1">
    <location>
        <begin position="120"/>
        <end position="131"/>
    </location>
</feature>
<feature type="compositionally biased region" description="Low complexity" evidence="1">
    <location>
        <begin position="300"/>
        <end position="329"/>
    </location>
</feature>
<feature type="compositionally biased region" description="Low complexity" evidence="1">
    <location>
        <begin position="647"/>
        <end position="659"/>
    </location>
</feature>
<evidence type="ECO:0000256" key="1">
    <source>
        <dbReference type="SAM" id="MobiDB-lite"/>
    </source>
</evidence>
<dbReference type="AlphaFoldDB" id="A0A3R7LVW2"/>
<name>A0A3R7LVW2_PENVA</name>
<feature type="region of interest" description="Disordered" evidence="1">
    <location>
        <begin position="279"/>
        <end position="731"/>
    </location>
</feature>
<gene>
    <name evidence="2" type="ORF">C7M84_016126</name>
</gene>
<reference evidence="2 3" key="1">
    <citation type="submission" date="2018-04" db="EMBL/GenBank/DDBJ databases">
        <authorList>
            <person name="Zhang X."/>
            <person name="Yuan J."/>
            <person name="Li F."/>
            <person name="Xiang J."/>
        </authorList>
    </citation>
    <scope>NUCLEOTIDE SEQUENCE [LARGE SCALE GENOMIC DNA]</scope>
    <source>
        <tissue evidence="2">Muscle</tissue>
    </source>
</reference>
<proteinExistence type="predicted"/>
<dbReference type="Proteomes" id="UP000283509">
    <property type="component" value="Unassembled WGS sequence"/>
</dbReference>
<keyword evidence="3" id="KW-1185">Reference proteome</keyword>
<feature type="compositionally biased region" description="Acidic residues" evidence="1">
    <location>
        <begin position="449"/>
        <end position="458"/>
    </location>
</feature>
<sequence>MHLKARENEKPALSPSSDKANSPSWSLTKVSHDEETEDSKSITSGKQESYKPLEEMEWPTCFPAPPSSPSSTGSSPSREYLHEISPSPPPDFRHETSPLPPGDHHHNTATLPLSHLRPESSPPHPRPPHPSPSGGSSSPNGLEQQNSPSPPPNFRCGMSPRHGEAPVVVKLVSEAHQKAHRSPSPNGNRRYERPPSPLGARHYDKPASPVGVRRFERTPSPPTDYRWVYVNDLQRQTSVSPRSAASPSSGDHRQSSASSPSQASVIMLSPAKLQYDAISHHAPRPVVPPASPNTFRLPNSSLYGQSTTSSSSTNTSQQDSSSLILYNSSPSPPLPNLTDQDSPLSPRSGDVRELVTQRAVTPPFPLTLDSEVYDTPRTQPETPRTSYSNPRAQAETPRSVYDNTQPLLASREDHRVRFACEVPDVARSTPVQGRDSENPPTPPPIPEFFENDDDDEDAVAPTPPPLPKFFDAESSPSLSPPTGEDTAPVSPTHTEIRHDVSPPPQSEVQYPDVQPVAEHKHRCLLTHPQLSVIQESPSPQSHSDSTHDSPSPPHQRLKTPSPPSDRSGAADTEGSPLSSTDGREPESPPPQPHFHINTESPPPQPPFDIHTESPPPQPQHGKDDESSSSSATSPGAMAYSPKEEKTSSSSPPQSHSQPTTNEKTKEKEKSPPPSSSEESSSKSSSKKDGSSSSSAKKEESRPTSPELYFSLPDNWPAYPPFLFGDSDFPPP</sequence>
<evidence type="ECO:0000313" key="3">
    <source>
        <dbReference type="Proteomes" id="UP000283509"/>
    </source>
</evidence>
<comment type="caution">
    <text evidence="2">The sequence shown here is derived from an EMBL/GenBank/DDBJ whole genome shotgun (WGS) entry which is preliminary data.</text>
</comment>
<feature type="compositionally biased region" description="Basic and acidic residues" evidence="1">
    <location>
        <begin position="685"/>
        <end position="701"/>
    </location>
</feature>
<organism evidence="2 3">
    <name type="scientific">Penaeus vannamei</name>
    <name type="common">Whiteleg shrimp</name>
    <name type="synonym">Litopenaeus vannamei</name>
    <dbReference type="NCBI Taxonomy" id="6689"/>
    <lineage>
        <taxon>Eukaryota</taxon>
        <taxon>Metazoa</taxon>
        <taxon>Ecdysozoa</taxon>
        <taxon>Arthropoda</taxon>
        <taxon>Crustacea</taxon>
        <taxon>Multicrustacea</taxon>
        <taxon>Malacostraca</taxon>
        <taxon>Eumalacostraca</taxon>
        <taxon>Eucarida</taxon>
        <taxon>Decapoda</taxon>
        <taxon>Dendrobranchiata</taxon>
        <taxon>Penaeoidea</taxon>
        <taxon>Penaeidae</taxon>
        <taxon>Penaeus</taxon>
    </lineage>
</organism>
<feature type="compositionally biased region" description="Basic and acidic residues" evidence="1">
    <location>
        <begin position="91"/>
        <end position="106"/>
    </location>
</feature>
<feature type="compositionally biased region" description="Polar residues" evidence="1">
    <location>
        <begin position="376"/>
        <end position="391"/>
    </location>
</feature>
<feature type="region of interest" description="Disordered" evidence="1">
    <location>
        <begin position="1"/>
        <end position="265"/>
    </location>
</feature>
<feature type="compositionally biased region" description="Low complexity" evidence="1">
    <location>
        <begin position="238"/>
        <end position="264"/>
    </location>
</feature>